<dbReference type="EMBL" id="CP027059">
    <property type="protein sequence ID" value="UQZ81928.1"/>
    <property type="molecule type" value="Genomic_DNA"/>
</dbReference>
<gene>
    <name evidence="1" type="ORF">SK3146_01084</name>
</gene>
<organism evidence="1 2">
    <name type="scientific">Paenibacillus konkukensis</name>
    <dbReference type="NCBI Taxonomy" id="2020716"/>
    <lineage>
        <taxon>Bacteria</taxon>
        <taxon>Bacillati</taxon>
        <taxon>Bacillota</taxon>
        <taxon>Bacilli</taxon>
        <taxon>Bacillales</taxon>
        <taxon>Paenibacillaceae</taxon>
        <taxon>Paenibacillus</taxon>
    </lineage>
</organism>
<keyword evidence="2" id="KW-1185">Reference proteome</keyword>
<dbReference type="RefSeq" id="WP_249864121.1">
    <property type="nucleotide sequence ID" value="NZ_CP027059.1"/>
</dbReference>
<evidence type="ECO:0000313" key="1">
    <source>
        <dbReference type="EMBL" id="UQZ81928.1"/>
    </source>
</evidence>
<sequence>MKWFSRLLITIVLSVGLVLGLSILPELESKWNIPAFHTVKAQPVSDNNIVDVMSKVQLHLRISHVELTHAIVSVDLFASPSSEKAEIIQDMYELSRYFFSGTTNINQVLIRVLDGSKEGGTSLLLATDARREKWLPGEITPRTQSAEEMEQYLQSHFRVTYTAKWQQRFDAKS</sequence>
<reference evidence="1" key="1">
    <citation type="submission" date="2018-02" db="EMBL/GenBank/DDBJ databases">
        <authorList>
            <person name="Kim S.-K."/>
            <person name="Jung H.-I."/>
            <person name="Lee S.-W."/>
        </authorList>
    </citation>
    <scope>NUCLEOTIDE SEQUENCE</scope>
    <source>
        <strain evidence="1">SK3146</strain>
    </source>
</reference>
<dbReference type="Proteomes" id="UP001057134">
    <property type="component" value="Chromosome"/>
</dbReference>
<evidence type="ECO:0008006" key="3">
    <source>
        <dbReference type="Google" id="ProtNLM"/>
    </source>
</evidence>
<evidence type="ECO:0000313" key="2">
    <source>
        <dbReference type="Proteomes" id="UP001057134"/>
    </source>
</evidence>
<accession>A0ABY4RK42</accession>
<proteinExistence type="predicted"/>
<reference evidence="1" key="2">
    <citation type="journal article" date="2021" name="J Anim Sci Technol">
        <title>Complete genome sequence of Paenibacillus konkukensis sp. nov. SK3146 as a potential probiotic strain.</title>
        <authorList>
            <person name="Jung H.I."/>
            <person name="Park S."/>
            <person name="Niu K.M."/>
            <person name="Lee S.W."/>
            <person name="Kothari D."/>
            <person name="Yi K.J."/>
            <person name="Kim S.K."/>
        </authorList>
    </citation>
    <scope>NUCLEOTIDE SEQUENCE</scope>
    <source>
        <strain evidence="1">SK3146</strain>
    </source>
</reference>
<name>A0ABY4RK42_9BACL</name>
<protein>
    <recommendedName>
        <fullName evidence="3">DUF4825 domain-containing protein</fullName>
    </recommendedName>
</protein>